<keyword evidence="2" id="KW-1003">Cell membrane</keyword>
<feature type="transmembrane region" description="Helical" evidence="6">
    <location>
        <begin position="94"/>
        <end position="116"/>
    </location>
</feature>
<dbReference type="RefSeq" id="WP_212772911.1">
    <property type="nucleotide sequence ID" value="NZ_AP024601.1"/>
</dbReference>
<dbReference type="AlphaFoldDB" id="A0A8D5ZLJ5"/>
<keyword evidence="8" id="KW-1185">Reference proteome</keyword>
<feature type="transmembrane region" description="Helical" evidence="6">
    <location>
        <begin position="220"/>
        <end position="238"/>
    </location>
</feature>
<protein>
    <submittedName>
        <fullName evidence="7">Amino acid ABC transporter permease</fullName>
    </submittedName>
</protein>
<dbReference type="GO" id="GO:0015658">
    <property type="term" value="F:branched-chain amino acid transmembrane transporter activity"/>
    <property type="evidence" value="ECO:0007669"/>
    <property type="project" value="InterPro"/>
</dbReference>
<feature type="transmembrane region" description="Helical" evidence="6">
    <location>
        <begin position="123"/>
        <end position="142"/>
    </location>
</feature>
<evidence type="ECO:0000256" key="1">
    <source>
        <dbReference type="ARBA" id="ARBA00004651"/>
    </source>
</evidence>
<gene>
    <name evidence="7" type="ORF">JIR001_23720</name>
</gene>
<keyword evidence="3 6" id="KW-0812">Transmembrane</keyword>
<evidence type="ECO:0000313" key="8">
    <source>
        <dbReference type="Proteomes" id="UP000677436"/>
    </source>
</evidence>
<dbReference type="EMBL" id="AP024601">
    <property type="protein sequence ID" value="BCU82589.1"/>
    <property type="molecule type" value="Genomic_DNA"/>
</dbReference>
<organism evidence="7 8">
    <name type="scientific">Polycladomyces abyssicola</name>
    <dbReference type="NCBI Taxonomy" id="1125966"/>
    <lineage>
        <taxon>Bacteria</taxon>
        <taxon>Bacillati</taxon>
        <taxon>Bacillota</taxon>
        <taxon>Bacilli</taxon>
        <taxon>Bacillales</taxon>
        <taxon>Thermoactinomycetaceae</taxon>
        <taxon>Polycladomyces</taxon>
    </lineage>
</organism>
<keyword evidence="5 6" id="KW-0472">Membrane</keyword>
<dbReference type="Pfam" id="PF02653">
    <property type="entry name" value="BPD_transp_2"/>
    <property type="match status" value="1"/>
</dbReference>
<comment type="subcellular location">
    <subcellularLocation>
        <location evidence="1">Cell membrane</location>
        <topology evidence="1">Multi-pass membrane protein</topology>
    </subcellularLocation>
</comment>
<dbReference type="PANTHER" id="PTHR30482">
    <property type="entry name" value="HIGH-AFFINITY BRANCHED-CHAIN AMINO ACID TRANSPORT SYSTEM PERMEASE"/>
    <property type="match status" value="1"/>
</dbReference>
<dbReference type="InterPro" id="IPR043428">
    <property type="entry name" value="LivM-like"/>
</dbReference>
<evidence type="ECO:0000256" key="3">
    <source>
        <dbReference type="ARBA" id="ARBA00022692"/>
    </source>
</evidence>
<feature type="transmembrane region" description="Helical" evidence="6">
    <location>
        <begin position="41"/>
        <end position="60"/>
    </location>
</feature>
<dbReference type="Proteomes" id="UP000677436">
    <property type="component" value="Chromosome"/>
</dbReference>
<feature type="transmembrane region" description="Helical" evidence="6">
    <location>
        <begin position="169"/>
        <end position="189"/>
    </location>
</feature>
<evidence type="ECO:0000256" key="5">
    <source>
        <dbReference type="ARBA" id="ARBA00023136"/>
    </source>
</evidence>
<name>A0A8D5ZLJ5_9BACL</name>
<accession>A0A8D5ZLJ5</accession>
<dbReference type="CDD" id="cd06581">
    <property type="entry name" value="TM_PBP1_LivM_like"/>
    <property type="match status" value="1"/>
</dbReference>
<feature type="transmembrane region" description="Helical" evidence="6">
    <location>
        <begin position="18"/>
        <end position="35"/>
    </location>
</feature>
<feature type="transmembrane region" description="Helical" evidence="6">
    <location>
        <begin position="300"/>
        <end position="319"/>
    </location>
</feature>
<reference evidence="7" key="1">
    <citation type="journal article" date="2013" name="Int. J. Syst. Evol. Microbiol.">
        <title>Polycladomyces abyssicola gen. nov., sp. nov., a thermophilic filamentous bacterium isolated from hemipelagic sediment.</title>
        <authorList>
            <person name="Tsubouchi T."/>
            <person name="Shimane Y."/>
            <person name="Mori K."/>
            <person name="Usui K."/>
            <person name="Hiraki T."/>
            <person name="Tame A."/>
            <person name="Uematsu K."/>
            <person name="Maruyama T."/>
            <person name="Hatada Y."/>
        </authorList>
    </citation>
    <scope>NUCLEOTIDE SEQUENCE</scope>
    <source>
        <strain evidence="7">JIR-001</strain>
    </source>
</reference>
<evidence type="ECO:0000256" key="2">
    <source>
        <dbReference type="ARBA" id="ARBA00022475"/>
    </source>
</evidence>
<dbReference type="GO" id="GO:0005886">
    <property type="term" value="C:plasma membrane"/>
    <property type="evidence" value="ECO:0007669"/>
    <property type="project" value="UniProtKB-SubCell"/>
</dbReference>
<evidence type="ECO:0000313" key="7">
    <source>
        <dbReference type="EMBL" id="BCU82589.1"/>
    </source>
</evidence>
<feature type="transmembrane region" description="Helical" evidence="6">
    <location>
        <begin position="67"/>
        <end position="88"/>
    </location>
</feature>
<evidence type="ECO:0000256" key="4">
    <source>
        <dbReference type="ARBA" id="ARBA00022989"/>
    </source>
</evidence>
<dbReference type="PANTHER" id="PTHR30482:SF10">
    <property type="entry name" value="HIGH-AFFINITY BRANCHED-CHAIN AMINO ACID TRANSPORT PROTEIN BRAE"/>
    <property type="match status" value="1"/>
</dbReference>
<dbReference type="KEGG" id="pabs:JIR001_23720"/>
<proteinExistence type="predicted"/>
<sequence>MDVKQEVRKLTPTVRPRIIGYGSVALLTVVLPFLLQSELYYLDTLILALLWASAAGAWNLAGGYGGLLSLGHAAFFGIGAYASSLMYVKLEVSPWIGMAAGAILAGVLGLVTGMVTLRMKGPFFALTTIAITEVLMIVAVNWSDLTNGSKGVNIPYHPGFSNIAFDSKIPYYFLALAICLIPFFIARWLERSRYGYELMAVRDNEAAAQALGIDSVRVKVGILVISSAITAVAGAFYAQYITVIEPYHEFSFAVSVQMVLITMIGGLGTKWGPIFGSLIVTGMDTFLRDVLVGAQGGVQALLYGLMLVLVVLFIPEGLIPWMKRRFRLKNGGVHNG</sequence>
<dbReference type="InterPro" id="IPR001851">
    <property type="entry name" value="ABC_transp_permease"/>
</dbReference>
<evidence type="ECO:0000256" key="6">
    <source>
        <dbReference type="SAM" id="Phobius"/>
    </source>
</evidence>
<keyword evidence="4 6" id="KW-1133">Transmembrane helix</keyword>
<reference evidence="7" key="2">
    <citation type="journal article" date="2021" name="Microbiol. Resour. Announc.">
        <title>Complete Genome Sequence of Polycladomyces abyssicola JIR-001T, Isolated from Hemipelagic Sediment in Deep Seawater.</title>
        <authorList>
            <person name="Tsubouchi T."/>
            <person name="Kaneko Y."/>
        </authorList>
    </citation>
    <scope>NUCLEOTIDE SEQUENCE</scope>
    <source>
        <strain evidence="7">JIR-001</strain>
    </source>
</reference>